<evidence type="ECO:0000313" key="2">
    <source>
        <dbReference type="EMBL" id="EEX71075.1"/>
    </source>
</evidence>
<reference evidence="2" key="1">
    <citation type="submission" date="2009-09" db="EMBL/GenBank/DDBJ databases">
        <authorList>
            <person name="Weinstock G."/>
            <person name="Sodergren E."/>
            <person name="Clifton S."/>
            <person name="Fulton L."/>
            <person name="Fulton B."/>
            <person name="Courtney L."/>
            <person name="Fronick C."/>
            <person name="Harrison M."/>
            <person name="Strong C."/>
            <person name="Farmer C."/>
            <person name="Delahaunty K."/>
            <person name="Markovic C."/>
            <person name="Hall O."/>
            <person name="Minx P."/>
            <person name="Tomlinson C."/>
            <person name="Mitreva M."/>
            <person name="Nelson J."/>
            <person name="Hou S."/>
            <person name="Wollam A."/>
            <person name="Pepin K.H."/>
            <person name="Johnson M."/>
            <person name="Bhonagiri V."/>
            <person name="Nash W.E."/>
            <person name="Warren W."/>
            <person name="Chinwalla A."/>
            <person name="Mardis E.R."/>
            <person name="Wilson R.K."/>
        </authorList>
    </citation>
    <scope>NUCLEOTIDE SEQUENCE [LARGE SCALE GENOMIC DNA]</scope>
    <source>
        <strain evidence="2">ATCC 51259</strain>
    </source>
</reference>
<comment type="caution">
    <text evidence="2">The sequence shown here is derived from an EMBL/GenBank/DDBJ whole genome shotgun (WGS) entry which is preliminary data.</text>
</comment>
<keyword evidence="1" id="KW-0472">Membrane</keyword>
<gene>
    <name evidence="2" type="ORF">GCWU000325_01813</name>
</gene>
<sequence>MKGLERTKLTPFERITKRQRCFIISQTVFLTCATTRAPLFFAVAARIYEGKRAASAIRTRDFSRRDSA</sequence>
<protein>
    <submittedName>
        <fullName evidence="2">Uncharacterized protein</fullName>
    </submittedName>
</protein>
<organism evidence="2 3">
    <name type="scientific">Alloprevotella tannerae ATCC 51259</name>
    <dbReference type="NCBI Taxonomy" id="626522"/>
    <lineage>
        <taxon>Bacteria</taxon>
        <taxon>Pseudomonadati</taxon>
        <taxon>Bacteroidota</taxon>
        <taxon>Bacteroidia</taxon>
        <taxon>Bacteroidales</taxon>
        <taxon>Prevotellaceae</taxon>
        <taxon>Alloprevotella</taxon>
    </lineage>
</organism>
<evidence type="ECO:0000256" key="1">
    <source>
        <dbReference type="SAM" id="Phobius"/>
    </source>
</evidence>
<dbReference type="EMBL" id="ACIJ02000022">
    <property type="protein sequence ID" value="EEX71075.1"/>
    <property type="molecule type" value="Genomic_DNA"/>
</dbReference>
<proteinExistence type="predicted"/>
<keyword evidence="1" id="KW-0812">Transmembrane</keyword>
<keyword evidence="1" id="KW-1133">Transmembrane helix</keyword>
<dbReference type="STRING" id="626522.GCWU000325_01813"/>
<name>C9LHV9_9BACT</name>
<keyword evidence="3" id="KW-1185">Reference proteome</keyword>
<feature type="transmembrane region" description="Helical" evidence="1">
    <location>
        <begin position="21"/>
        <end position="45"/>
    </location>
</feature>
<dbReference type="AlphaFoldDB" id="C9LHV9"/>
<dbReference type="Proteomes" id="UP000003460">
    <property type="component" value="Unassembled WGS sequence"/>
</dbReference>
<evidence type="ECO:0000313" key="3">
    <source>
        <dbReference type="Proteomes" id="UP000003460"/>
    </source>
</evidence>
<dbReference type="HOGENOM" id="CLU_2790544_0_0_10"/>
<accession>C9LHV9</accession>